<feature type="compositionally biased region" description="Polar residues" evidence="1">
    <location>
        <begin position="112"/>
        <end position="129"/>
    </location>
</feature>
<evidence type="ECO:0000313" key="3">
    <source>
        <dbReference type="Proteomes" id="UP000663879"/>
    </source>
</evidence>
<dbReference type="EMBL" id="CAJNOC010000033">
    <property type="protein sequence ID" value="CAF0708516.1"/>
    <property type="molecule type" value="Genomic_DNA"/>
</dbReference>
<evidence type="ECO:0000313" key="2">
    <source>
        <dbReference type="EMBL" id="CAF0708516.1"/>
    </source>
</evidence>
<proteinExistence type="predicted"/>
<feature type="region of interest" description="Disordered" evidence="1">
    <location>
        <begin position="73"/>
        <end position="129"/>
    </location>
</feature>
<keyword evidence="3" id="KW-1185">Reference proteome</keyword>
<dbReference type="Proteomes" id="UP000663879">
    <property type="component" value="Unassembled WGS sequence"/>
</dbReference>
<evidence type="ECO:0000256" key="1">
    <source>
        <dbReference type="SAM" id="MobiDB-lite"/>
    </source>
</evidence>
<reference evidence="2" key="1">
    <citation type="submission" date="2021-02" db="EMBL/GenBank/DDBJ databases">
        <authorList>
            <person name="Nowell W R."/>
        </authorList>
    </citation>
    <scope>NUCLEOTIDE SEQUENCE</scope>
    <source>
        <strain evidence="2">Ploen Becks lab</strain>
    </source>
</reference>
<protein>
    <submittedName>
        <fullName evidence="2">Uncharacterized protein</fullName>
    </submittedName>
</protein>
<feature type="compositionally biased region" description="Acidic residues" evidence="1">
    <location>
        <begin position="74"/>
        <end position="91"/>
    </location>
</feature>
<sequence length="129" mass="14583">MRGCKRSLLQSYLDELIRRFNNQVHSDRVACYNLILVSLAKFYKPGTLMENFDRIYLSINGDDNEDAIVHLVDDTDNDDDSEDEDPNDELDKDVNDCDKINAQSDDDDATIAKSQSKQSGTLSSDSEPD</sequence>
<comment type="caution">
    <text evidence="2">The sequence shown here is derived from an EMBL/GenBank/DDBJ whole genome shotgun (WGS) entry which is preliminary data.</text>
</comment>
<gene>
    <name evidence="2" type="ORF">OXX778_LOCUS617</name>
</gene>
<organism evidence="2 3">
    <name type="scientific">Brachionus calyciflorus</name>
    <dbReference type="NCBI Taxonomy" id="104777"/>
    <lineage>
        <taxon>Eukaryota</taxon>
        <taxon>Metazoa</taxon>
        <taxon>Spiralia</taxon>
        <taxon>Gnathifera</taxon>
        <taxon>Rotifera</taxon>
        <taxon>Eurotatoria</taxon>
        <taxon>Monogononta</taxon>
        <taxon>Pseudotrocha</taxon>
        <taxon>Ploima</taxon>
        <taxon>Brachionidae</taxon>
        <taxon>Brachionus</taxon>
    </lineage>
</organism>
<name>A0A813M7G2_9BILA</name>
<accession>A0A813M7G2</accession>
<dbReference type="AlphaFoldDB" id="A0A813M7G2"/>